<keyword evidence="3" id="KW-1185">Reference proteome</keyword>
<gene>
    <name evidence="2" type="ORF">K461DRAFT_273245</name>
</gene>
<feature type="compositionally biased region" description="Polar residues" evidence="1">
    <location>
        <begin position="1"/>
        <end position="23"/>
    </location>
</feature>
<accession>A0A9P4JDQ0</accession>
<comment type="caution">
    <text evidence="2">The sequence shown here is derived from an EMBL/GenBank/DDBJ whole genome shotgun (WGS) entry which is preliminary data.</text>
</comment>
<proteinExistence type="predicted"/>
<evidence type="ECO:0000256" key="1">
    <source>
        <dbReference type="SAM" id="MobiDB-lite"/>
    </source>
</evidence>
<feature type="region of interest" description="Disordered" evidence="1">
    <location>
        <begin position="1"/>
        <end position="62"/>
    </location>
</feature>
<dbReference type="AlphaFoldDB" id="A0A9P4JDQ0"/>
<name>A0A9P4JDQ0_9PEZI</name>
<feature type="compositionally biased region" description="Basic and acidic residues" evidence="1">
    <location>
        <begin position="48"/>
        <end position="60"/>
    </location>
</feature>
<evidence type="ECO:0000313" key="3">
    <source>
        <dbReference type="Proteomes" id="UP000799439"/>
    </source>
</evidence>
<sequence length="279" mass="30365">MSSERGSQSPTTCEDSSTQSPHETNPGFDTSERTQRKNHGRKSPRWQSTRDFRESMRSSRFESPGFDDLPCSTFGTMCQTSKPLEAHRTVCITNIPLHFSIHDILQQLDFGVITEVKPSIIRAGSSSDLLVTFLTSAAANDCITTTLARVQTVHSLQGFATTFSVVPSALSSLPVLPELSSLLTAGLMSRALLLTGVSTHLSHQAIASALSVTGSRWHDILAIETVRTTSTGMTLKVHCNSVKNAVRCYRKASTLAFLRQCGVEFAPDASLRCTLRTSD</sequence>
<reference evidence="2" key="1">
    <citation type="journal article" date="2020" name="Stud. Mycol.">
        <title>101 Dothideomycetes genomes: a test case for predicting lifestyles and emergence of pathogens.</title>
        <authorList>
            <person name="Haridas S."/>
            <person name="Albert R."/>
            <person name="Binder M."/>
            <person name="Bloem J."/>
            <person name="Labutti K."/>
            <person name="Salamov A."/>
            <person name="Andreopoulos B."/>
            <person name="Baker S."/>
            <person name="Barry K."/>
            <person name="Bills G."/>
            <person name="Bluhm B."/>
            <person name="Cannon C."/>
            <person name="Castanera R."/>
            <person name="Culley D."/>
            <person name="Daum C."/>
            <person name="Ezra D."/>
            <person name="Gonzalez J."/>
            <person name="Henrissat B."/>
            <person name="Kuo A."/>
            <person name="Liang C."/>
            <person name="Lipzen A."/>
            <person name="Lutzoni F."/>
            <person name="Magnuson J."/>
            <person name="Mondo S."/>
            <person name="Nolan M."/>
            <person name="Ohm R."/>
            <person name="Pangilinan J."/>
            <person name="Park H.-J."/>
            <person name="Ramirez L."/>
            <person name="Alfaro M."/>
            <person name="Sun H."/>
            <person name="Tritt A."/>
            <person name="Yoshinaga Y."/>
            <person name="Zwiers L.-H."/>
            <person name="Turgeon B."/>
            <person name="Goodwin S."/>
            <person name="Spatafora J."/>
            <person name="Crous P."/>
            <person name="Grigoriev I."/>
        </authorList>
    </citation>
    <scope>NUCLEOTIDE SEQUENCE</scope>
    <source>
        <strain evidence="2">CBS 260.36</strain>
    </source>
</reference>
<protein>
    <submittedName>
        <fullName evidence="2">Uncharacterized protein</fullName>
    </submittedName>
</protein>
<dbReference type="Proteomes" id="UP000799439">
    <property type="component" value="Unassembled WGS sequence"/>
</dbReference>
<organism evidence="2 3">
    <name type="scientific">Myriangium duriaei CBS 260.36</name>
    <dbReference type="NCBI Taxonomy" id="1168546"/>
    <lineage>
        <taxon>Eukaryota</taxon>
        <taxon>Fungi</taxon>
        <taxon>Dikarya</taxon>
        <taxon>Ascomycota</taxon>
        <taxon>Pezizomycotina</taxon>
        <taxon>Dothideomycetes</taxon>
        <taxon>Dothideomycetidae</taxon>
        <taxon>Myriangiales</taxon>
        <taxon>Myriangiaceae</taxon>
        <taxon>Myriangium</taxon>
    </lineage>
</organism>
<feature type="non-terminal residue" evidence="2">
    <location>
        <position position="279"/>
    </location>
</feature>
<evidence type="ECO:0000313" key="2">
    <source>
        <dbReference type="EMBL" id="KAF2157113.1"/>
    </source>
</evidence>
<dbReference type="EMBL" id="ML996081">
    <property type="protein sequence ID" value="KAF2157113.1"/>
    <property type="molecule type" value="Genomic_DNA"/>
</dbReference>
<dbReference type="OrthoDB" id="3903495at2759"/>